<dbReference type="Proteomes" id="UP001058072">
    <property type="component" value="Chromosome"/>
</dbReference>
<protein>
    <submittedName>
        <fullName evidence="11">ABC transporter permease</fullName>
    </submittedName>
</protein>
<feature type="transmembrane region" description="Helical" evidence="10">
    <location>
        <begin position="177"/>
        <end position="197"/>
    </location>
</feature>
<dbReference type="SUPFAM" id="SSF81345">
    <property type="entry name" value="ABC transporter involved in vitamin B12 uptake, BtuC"/>
    <property type="match status" value="1"/>
</dbReference>
<comment type="similarity">
    <text evidence="2">Belongs to the binding-protein-dependent transport system permease family. FecCD subfamily.</text>
</comment>
<dbReference type="FunFam" id="1.10.3470.10:FF:000004">
    <property type="entry name" value="Iron compound ABC transporter, permease"/>
    <property type="match status" value="1"/>
</dbReference>
<keyword evidence="3" id="KW-0813">Transport</keyword>
<feature type="transmembrane region" description="Helical" evidence="10">
    <location>
        <begin position="293"/>
        <end position="310"/>
    </location>
</feature>
<evidence type="ECO:0000256" key="5">
    <source>
        <dbReference type="ARBA" id="ARBA00022496"/>
    </source>
</evidence>
<feature type="transmembrane region" description="Helical" evidence="10">
    <location>
        <begin position="78"/>
        <end position="100"/>
    </location>
</feature>
<dbReference type="InterPro" id="IPR037294">
    <property type="entry name" value="ABC_BtuC-like"/>
</dbReference>
<dbReference type="Pfam" id="PF01032">
    <property type="entry name" value="FecCD"/>
    <property type="match status" value="1"/>
</dbReference>
<dbReference type="EMBL" id="CP071250">
    <property type="protein sequence ID" value="UUF09461.1"/>
    <property type="molecule type" value="Genomic_DNA"/>
</dbReference>
<evidence type="ECO:0000256" key="8">
    <source>
        <dbReference type="ARBA" id="ARBA00023004"/>
    </source>
</evidence>
<keyword evidence="7 10" id="KW-1133">Transmembrane helix</keyword>
<keyword evidence="4" id="KW-1003">Cell membrane</keyword>
<organism evidence="11 12">
    <name type="scientific">Turicibacter bilis</name>
    <dbReference type="NCBI Taxonomy" id="2735723"/>
    <lineage>
        <taxon>Bacteria</taxon>
        <taxon>Bacillati</taxon>
        <taxon>Bacillota</taxon>
        <taxon>Erysipelotrichia</taxon>
        <taxon>Erysipelotrichales</taxon>
        <taxon>Turicibacteraceae</taxon>
        <taxon>Turicibacter</taxon>
    </lineage>
</organism>
<evidence type="ECO:0000256" key="3">
    <source>
        <dbReference type="ARBA" id="ARBA00022448"/>
    </source>
</evidence>
<accession>A0A9Q9FH05</accession>
<dbReference type="AlphaFoldDB" id="A0A9Q9FH05"/>
<feature type="transmembrane region" description="Helical" evidence="10">
    <location>
        <begin position="218"/>
        <end position="248"/>
    </location>
</feature>
<dbReference type="GO" id="GO:0005886">
    <property type="term" value="C:plasma membrane"/>
    <property type="evidence" value="ECO:0007669"/>
    <property type="project" value="UniProtKB-SubCell"/>
</dbReference>
<keyword evidence="9 10" id="KW-0472">Membrane</keyword>
<gene>
    <name evidence="11" type="ORF">J0J70_05790</name>
</gene>
<evidence type="ECO:0000256" key="6">
    <source>
        <dbReference type="ARBA" id="ARBA00022692"/>
    </source>
</evidence>
<keyword evidence="6 10" id="KW-0812">Transmembrane</keyword>
<reference evidence="11" key="1">
    <citation type="submission" date="2021-03" db="EMBL/GenBank/DDBJ databases">
        <title>Comparative Genomics and Metabolomics in the genus Turicibacter.</title>
        <authorList>
            <person name="Maki J."/>
            <person name="Looft T."/>
        </authorList>
    </citation>
    <scope>NUCLEOTIDE SEQUENCE</scope>
    <source>
        <strain evidence="11">ISU324</strain>
    </source>
</reference>
<keyword evidence="8" id="KW-0408">Iron</keyword>
<evidence type="ECO:0000256" key="10">
    <source>
        <dbReference type="SAM" id="Phobius"/>
    </source>
</evidence>
<evidence type="ECO:0000256" key="9">
    <source>
        <dbReference type="ARBA" id="ARBA00023136"/>
    </source>
</evidence>
<name>A0A9Q9FH05_9FIRM</name>
<feature type="transmembrane region" description="Helical" evidence="10">
    <location>
        <begin position="268"/>
        <end position="286"/>
    </location>
</feature>
<feature type="transmembrane region" description="Helical" evidence="10">
    <location>
        <begin position="106"/>
        <end position="124"/>
    </location>
</feature>
<evidence type="ECO:0000256" key="2">
    <source>
        <dbReference type="ARBA" id="ARBA00007935"/>
    </source>
</evidence>
<feature type="transmembrane region" description="Helical" evidence="10">
    <location>
        <begin position="38"/>
        <end position="66"/>
    </location>
</feature>
<comment type="subcellular location">
    <subcellularLocation>
        <location evidence="1">Cell membrane</location>
        <topology evidence="1">Multi-pass membrane protein</topology>
    </subcellularLocation>
</comment>
<dbReference type="PANTHER" id="PTHR30472">
    <property type="entry name" value="FERRIC ENTEROBACTIN TRANSPORT SYSTEM PERMEASE PROTEIN"/>
    <property type="match status" value="1"/>
</dbReference>
<dbReference type="Gene3D" id="1.10.3470.10">
    <property type="entry name" value="ABC transporter involved in vitamin B12 uptake, BtuC"/>
    <property type="match status" value="1"/>
</dbReference>
<evidence type="ECO:0000313" key="12">
    <source>
        <dbReference type="Proteomes" id="UP001058072"/>
    </source>
</evidence>
<dbReference type="GO" id="GO:0022857">
    <property type="term" value="F:transmembrane transporter activity"/>
    <property type="evidence" value="ECO:0007669"/>
    <property type="project" value="InterPro"/>
</dbReference>
<dbReference type="CDD" id="cd06550">
    <property type="entry name" value="TM_ABC_iron-siderophores_like"/>
    <property type="match status" value="1"/>
</dbReference>
<dbReference type="InterPro" id="IPR000522">
    <property type="entry name" value="ABC_transptr_permease_BtuC"/>
</dbReference>
<dbReference type="PANTHER" id="PTHR30472:SF27">
    <property type="entry name" value="PETROBACTIN IMPORT SYSTEM PERMEASE PROTEIN YCLN"/>
    <property type="match status" value="1"/>
</dbReference>
<sequence>MKKRYLATLLIILSVISVFIGVSEVTLSAILNGDSHQLYILFVSRIPRLLSVCVTGIGMSICGLIMQQLTRNKFVSPTTAATMDFAKLGMLIAMVFFAGASLVHKMLFAFICSLFGTFLFMGIMKQVKFQNSLFIPLIGMMLGNVVNSITSFIAYQFDLVQNISSWAQGDFTNIMKGNYELLYLSIPLVVVAFLYANKFTIAGMGEDFSTNLGLNHKWIVNVGLTIVALITSVIIITIGSIPFIGLIVPNIVSMYLGDNLKHSLGHTALLGAVFLLICDVIGRLVIYPYEVSIGLTVGIIGSVIFLYMLMRRDSNASA</sequence>
<evidence type="ECO:0000256" key="7">
    <source>
        <dbReference type="ARBA" id="ARBA00022989"/>
    </source>
</evidence>
<evidence type="ECO:0000256" key="4">
    <source>
        <dbReference type="ARBA" id="ARBA00022475"/>
    </source>
</evidence>
<evidence type="ECO:0000256" key="1">
    <source>
        <dbReference type="ARBA" id="ARBA00004651"/>
    </source>
</evidence>
<keyword evidence="5" id="KW-0410">Iron transport</keyword>
<dbReference type="RefSeq" id="WP_055277010.1">
    <property type="nucleotide sequence ID" value="NZ_CP071250.1"/>
</dbReference>
<keyword evidence="5" id="KW-0406">Ion transport</keyword>
<evidence type="ECO:0000313" key="11">
    <source>
        <dbReference type="EMBL" id="UUF09461.1"/>
    </source>
</evidence>
<dbReference type="GO" id="GO:0033214">
    <property type="term" value="P:siderophore-iron import into cell"/>
    <property type="evidence" value="ECO:0007669"/>
    <property type="project" value="TreeGrafter"/>
</dbReference>
<proteinExistence type="inferred from homology"/>
<feature type="transmembrane region" description="Helical" evidence="10">
    <location>
        <begin position="133"/>
        <end position="157"/>
    </location>
</feature>